<keyword evidence="7" id="KW-0963">Cytoplasm</keyword>
<evidence type="ECO:0000256" key="10">
    <source>
        <dbReference type="ARBA" id="ARBA00022989"/>
    </source>
</evidence>
<dbReference type="GO" id="GO:0005634">
    <property type="term" value="C:nucleus"/>
    <property type="evidence" value="ECO:0007669"/>
    <property type="project" value="UniProtKB-SubCell"/>
</dbReference>
<evidence type="ECO:0000256" key="4">
    <source>
        <dbReference type="ARBA" id="ARBA00004496"/>
    </source>
</evidence>
<evidence type="ECO:0000256" key="3">
    <source>
        <dbReference type="ARBA" id="ARBA00004240"/>
    </source>
</evidence>
<evidence type="ECO:0000256" key="2">
    <source>
        <dbReference type="ARBA" id="ARBA00004141"/>
    </source>
</evidence>
<evidence type="ECO:0000256" key="13">
    <source>
        <dbReference type="SAM" id="Phobius"/>
    </source>
</evidence>
<evidence type="ECO:0000256" key="9">
    <source>
        <dbReference type="ARBA" id="ARBA00022824"/>
    </source>
</evidence>
<keyword evidence="9" id="KW-0256">Endoplasmic reticulum</keyword>
<accession>A0A6V7Q763</accession>
<keyword evidence="10 13" id="KW-1133">Transmembrane helix</keyword>
<name>A0A6V7Q763_ANACO</name>
<evidence type="ECO:0000256" key="6">
    <source>
        <dbReference type="ARBA" id="ARBA00022473"/>
    </source>
</evidence>
<dbReference type="GO" id="GO:0005783">
    <property type="term" value="C:endoplasmic reticulum"/>
    <property type="evidence" value="ECO:0007669"/>
    <property type="project" value="UniProtKB-SubCell"/>
</dbReference>
<feature type="transmembrane region" description="Helical" evidence="13">
    <location>
        <begin position="77"/>
        <end position="96"/>
    </location>
</feature>
<evidence type="ECO:0000256" key="1">
    <source>
        <dbReference type="ARBA" id="ARBA00004123"/>
    </source>
</evidence>
<keyword evidence="12" id="KW-0539">Nucleus</keyword>
<evidence type="ECO:0000256" key="7">
    <source>
        <dbReference type="ARBA" id="ARBA00022490"/>
    </source>
</evidence>
<evidence type="ECO:0000256" key="12">
    <source>
        <dbReference type="ARBA" id="ARBA00023242"/>
    </source>
</evidence>
<dbReference type="GO" id="GO:0016020">
    <property type="term" value="C:membrane"/>
    <property type="evidence" value="ECO:0007669"/>
    <property type="project" value="UniProtKB-SubCell"/>
</dbReference>
<keyword evidence="11 13" id="KW-0472">Membrane</keyword>
<reference evidence="14" key="1">
    <citation type="submission" date="2020-07" db="EMBL/GenBank/DDBJ databases">
        <authorList>
            <person name="Lin J."/>
        </authorList>
    </citation>
    <scope>NUCLEOTIDE SEQUENCE</scope>
</reference>
<dbReference type="AlphaFoldDB" id="A0A6V7Q763"/>
<keyword evidence="6" id="KW-0217">Developmental protein</keyword>
<dbReference type="PANTHER" id="PTHR36023">
    <property type="entry name" value="ARGOS-LIKE PROTEIN"/>
    <property type="match status" value="1"/>
</dbReference>
<dbReference type="GO" id="GO:0009725">
    <property type="term" value="P:response to hormone"/>
    <property type="evidence" value="ECO:0007669"/>
    <property type="project" value="UniProtKB-ARBA"/>
</dbReference>
<dbReference type="EMBL" id="LR862133">
    <property type="protein sequence ID" value="CAD1838943.1"/>
    <property type="molecule type" value="Genomic_DNA"/>
</dbReference>
<sequence>MLTSSHWWCHGKKIKEKCFCCKIIHGLQQALSTSKQQSAKSFPHKLFPRRIGSGTSPPHSFPAAASIGSAPLPPPPFLLLLLPMGMLLLLMILAFMPSDVREVASSYL</sequence>
<dbReference type="GO" id="GO:0046622">
    <property type="term" value="P:positive regulation of organ growth"/>
    <property type="evidence" value="ECO:0007669"/>
    <property type="project" value="InterPro"/>
</dbReference>
<organism evidence="14">
    <name type="scientific">Ananas comosus var. bracteatus</name>
    <name type="common">red pineapple</name>
    <dbReference type="NCBI Taxonomy" id="296719"/>
    <lineage>
        <taxon>Eukaryota</taxon>
        <taxon>Viridiplantae</taxon>
        <taxon>Streptophyta</taxon>
        <taxon>Embryophyta</taxon>
        <taxon>Tracheophyta</taxon>
        <taxon>Spermatophyta</taxon>
        <taxon>Magnoliopsida</taxon>
        <taxon>Liliopsida</taxon>
        <taxon>Poales</taxon>
        <taxon>Bromeliaceae</taxon>
        <taxon>Bromelioideae</taxon>
        <taxon>Ananas</taxon>
    </lineage>
</organism>
<protein>
    <submittedName>
        <fullName evidence="14">Uncharacterized protein</fullName>
    </submittedName>
</protein>
<dbReference type="PANTHER" id="PTHR36023:SF3">
    <property type="entry name" value="ARGOS-LIKE PROTEIN"/>
    <property type="match status" value="1"/>
</dbReference>
<comment type="subcellular location">
    <subcellularLocation>
        <location evidence="4">Cytoplasm</location>
    </subcellularLocation>
    <subcellularLocation>
        <location evidence="3">Endoplasmic reticulum</location>
    </subcellularLocation>
    <subcellularLocation>
        <location evidence="2">Membrane</location>
        <topology evidence="2">Multi-pass membrane protein</topology>
    </subcellularLocation>
    <subcellularLocation>
        <location evidence="1">Nucleus</location>
    </subcellularLocation>
</comment>
<gene>
    <name evidence="14" type="ORF">CB5_LOCUS22154</name>
</gene>
<evidence type="ECO:0000256" key="5">
    <source>
        <dbReference type="ARBA" id="ARBA00006891"/>
    </source>
</evidence>
<evidence type="ECO:0000256" key="8">
    <source>
        <dbReference type="ARBA" id="ARBA00022692"/>
    </source>
</evidence>
<evidence type="ECO:0000256" key="11">
    <source>
        <dbReference type="ARBA" id="ARBA00023136"/>
    </source>
</evidence>
<keyword evidence="8 13" id="KW-0812">Transmembrane</keyword>
<proteinExistence type="inferred from homology"/>
<evidence type="ECO:0000313" key="14">
    <source>
        <dbReference type="EMBL" id="CAD1838943.1"/>
    </source>
</evidence>
<dbReference type="InterPro" id="IPR037468">
    <property type="entry name" value="ARGOS/ARL/OSR1"/>
</dbReference>
<comment type="similarity">
    <text evidence="5">Belongs to the plant organ size related (OSR) protein family.</text>
</comment>